<comment type="caution">
    <text evidence="1">The sequence shown here is derived from an EMBL/GenBank/DDBJ whole genome shotgun (WGS) entry which is preliminary data.</text>
</comment>
<sequence length="38" mass="4342">MAILMDLLDFDFILLLLPDTEGLLVRCPVFNRTNCSKT</sequence>
<protein>
    <submittedName>
        <fullName evidence="1">Uncharacterized protein</fullName>
    </submittedName>
</protein>
<dbReference type="Proteomes" id="UP000194546">
    <property type="component" value="Unassembled WGS sequence"/>
</dbReference>
<evidence type="ECO:0000313" key="2">
    <source>
        <dbReference type="Proteomes" id="UP000194546"/>
    </source>
</evidence>
<evidence type="ECO:0000313" key="1">
    <source>
        <dbReference type="EMBL" id="OTP75263.1"/>
    </source>
</evidence>
<gene>
    <name evidence="1" type="ORF">PAMC26510_15080</name>
</gene>
<accession>A0A242MVB6</accession>
<organism evidence="1 2">
    <name type="scientific">Caballeronia sordidicola</name>
    <name type="common">Burkholderia sordidicola</name>
    <dbReference type="NCBI Taxonomy" id="196367"/>
    <lineage>
        <taxon>Bacteria</taxon>
        <taxon>Pseudomonadati</taxon>
        <taxon>Pseudomonadota</taxon>
        <taxon>Betaproteobacteria</taxon>
        <taxon>Burkholderiales</taxon>
        <taxon>Burkholderiaceae</taxon>
        <taxon>Caballeronia</taxon>
    </lineage>
</organism>
<dbReference type="EMBL" id="NBTY01000075">
    <property type="protein sequence ID" value="OTP75263.1"/>
    <property type="molecule type" value="Genomic_DNA"/>
</dbReference>
<name>A0A242MVB6_CABSO</name>
<dbReference type="AlphaFoldDB" id="A0A242MVB6"/>
<proteinExistence type="predicted"/>
<reference evidence="1 2" key="1">
    <citation type="submission" date="2017-03" db="EMBL/GenBank/DDBJ databases">
        <title>Genome analysis of strain PAMC 26510.</title>
        <authorList>
            <person name="Oh H.-M."/>
            <person name="Yang J.-A."/>
        </authorList>
    </citation>
    <scope>NUCLEOTIDE SEQUENCE [LARGE SCALE GENOMIC DNA]</scope>
    <source>
        <strain evidence="1 2">PAMC 26510</strain>
    </source>
</reference>